<comment type="similarity">
    <text evidence="2 7">Belongs to the MgtC/SapB family.</text>
</comment>
<sequence>MLQALAEEFSHESPVSPLILFTRMFGAMALCGLIGLERRINKNMAGLRTNMLIGLSVTIFTLVTLHITNNLAPANDAMRMDPIRLIEAVTGGIAFLAAGVVVFTRGSVQGLTTGASMWLSGAIGLSVGLGLWLIAAVATFAGIVVLWLVRHSEVALGIKDDVRDD</sequence>
<keyword evidence="6 7" id="KW-0472">Membrane</keyword>
<evidence type="ECO:0000256" key="6">
    <source>
        <dbReference type="ARBA" id="ARBA00023136"/>
    </source>
</evidence>
<organism evidence="9 10">
    <name type="scientific">Endobacterium cereale</name>
    <dbReference type="NCBI Taxonomy" id="2663029"/>
    <lineage>
        <taxon>Bacteria</taxon>
        <taxon>Pseudomonadati</taxon>
        <taxon>Pseudomonadota</taxon>
        <taxon>Alphaproteobacteria</taxon>
        <taxon>Hyphomicrobiales</taxon>
        <taxon>Rhizobiaceae</taxon>
        <taxon>Endobacterium</taxon>
    </lineage>
</organism>
<proteinExistence type="inferred from homology"/>
<dbReference type="PANTHER" id="PTHR33778:SF1">
    <property type="entry name" value="MAGNESIUM TRANSPORTER YHID-RELATED"/>
    <property type="match status" value="1"/>
</dbReference>
<comment type="caution">
    <text evidence="9">The sequence shown here is derived from an EMBL/GenBank/DDBJ whole genome shotgun (WGS) entry which is preliminary data.</text>
</comment>
<comment type="subcellular location">
    <subcellularLocation>
        <location evidence="7">Cell inner membrane</location>
        <topology evidence="7">Multi-pass membrane protein</topology>
    </subcellularLocation>
    <subcellularLocation>
        <location evidence="1">Cell membrane</location>
        <topology evidence="1">Multi-pass membrane protein</topology>
    </subcellularLocation>
</comment>
<name>A0A6A8A8Q1_9HYPH</name>
<dbReference type="AlphaFoldDB" id="A0A6A8A8Q1"/>
<dbReference type="InterPro" id="IPR049177">
    <property type="entry name" value="MgtC_SapB_SrpB_YhiD_N"/>
</dbReference>
<dbReference type="Pfam" id="PF02308">
    <property type="entry name" value="MgtC"/>
    <property type="match status" value="1"/>
</dbReference>
<evidence type="ECO:0000256" key="2">
    <source>
        <dbReference type="ARBA" id="ARBA00009298"/>
    </source>
</evidence>
<evidence type="ECO:0000256" key="1">
    <source>
        <dbReference type="ARBA" id="ARBA00004651"/>
    </source>
</evidence>
<feature type="domain" description="MgtC/SapB/SrpB/YhiD N-terminal" evidence="8">
    <location>
        <begin position="26"/>
        <end position="152"/>
    </location>
</feature>
<dbReference type="PRINTS" id="PR01837">
    <property type="entry name" value="MGTCSAPBPROT"/>
</dbReference>
<dbReference type="Proteomes" id="UP000435138">
    <property type="component" value="Unassembled WGS sequence"/>
</dbReference>
<keyword evidence="7" id="KW-0997">Cell inner membrane</keyword>
<dbReference type="GO" id="GO:0005886">
    <property type="term" value="C:plasma membrane"/>
    <property type="evidence" value="ECO:0007669"/>
    <property type="project" value="UniProtKB-SubCell"/>
</dbReference>
<dbReference type="PANTHER" id="PTHR33778">
    <property type="entry name" value="PROTEIN MGTC"/>
    <property type="match status" value="1"/>
</dbReference>
<keyword evidence="3" id="KW-1003">Cell membrane</keyword>
<evidence type="ECO:0000256" key="4">
    <source>
        <dbReference type="ARBA" id="ARBA00022692"/>
    </source>
</evidence>
<dbReference type="InterPro" id="IPR003416">
    <property type="entry name" value="MgtC/SapB/SrpB/YhiD_fam"/>
</dbReference>
<feature type="transmembrane region" description="Helical" evidence="7">
    <location>
        <begin position="118"/>
        <end position="149"/>
    </location>
</feature>
<dbReference type="RefSeq" id="WP_153354627.1">
    <property type="nucleotide sequence ID" value="NZ_JAYKOO010000001.1"/>
</dbReference>
<evidence type="ECO:0000259" key="8">
    <source>
        <dbReference type="Pfam" id="PF02308"/>
    </source>
</evidence>
<feature type="transmembrane region" description="Helical" evidence="7">
    <location>
        <begin position="48"/>
        <end position="68"/>
    </location>
</feature>
<evidence type="ECO:0000256" key="5">
    <source>
        <dbReference type="ARBA" id="ARBA00022989"/>
    </source>
</evidence>
<gene>
    <name evidence="9" type="ORF">GAO09_13955</name>
</gene>
<feature type="transmembrane region" description="Helical" evidence="7">
    <location>
        <begin position="15"/>
        <end position="36"/>
    </location>
</feature>
<evidence type="ECO:0000256" key="7">
    <source>
        <dbReference type="RuleBase" id="RU365041"/>
    </source>
</evidence>
<keyword evidence="5 7" id="KW-1133">Transmembrane helix</keyword>
<evidence type="ECO:0000313" key="9">
    <source>
        <dbReference type="EMBL" id="MQY47139.1"/>
    </source>
</evidence>
<dbReference type="EMBL" id="WIXI01000044">
    <property type="protein sequence ID" value="MQY47139.1"/>
    <property type="molecule type" value="Genomic_DNA"/>
</dbReference>
<evidence type="ECO:0000313" key="10">
    <source>
        <dbReference type="Proteomes" id="UP000435138"/>
    </source>
</evidence>
<keyword evidence="10" id="KW-1185">Reference proteome</keyword>
<keyword evidence="4 7" id="KW-0812">Transmembrane</keyword>
<protein>
    <recommendedName>
        <fullName evidence="7">Protein MgtC</fullName>
    </recommendedName>
</protein>
<evidence type="ECO:0000256" key="3">
    <source>
        <dbReference type="ARBA" id="ARBA00022475"/>
    </source>
</evidence>
<accession>A0A6A8A8Q1</accession>
<feature type="transmembrane region" description="Helical" evidence="7">
    <location>
        <begin position="88"/>
        <end position="106"/>
    </location>
</feature>
<reference evidence="9 10" key="1">
    <citation type="submission" date="2019-11" db="EMBL/GenBank/DDBJ databases">
        <title>Genome analysis of Rhizobacterium cereale a novel genus and species isolated from maize roots in North Spain.</title>
        <authorList>
            <person name="Menendez E."/>
            <person name="Flores-Felix J.D."/>
            <person name="Ramirez-Bahena M.-H."/>
            <person name="Igual J.M."/>
            <person name="Garcia-Fraile P."/>
            <person name="Peix A."/>
            <person name="Velazquez E."/>
        </authorList>
    </citation>
    <scope>NUCLEOTIDE SEQUENCE [LARGE SCALE GENOMIC DNA]</scope>
    <source>
        <strain evidence="9 10">RZME27</strain>
    </source>
</reference>